<gene>
    <name evidence="2" type="ORF">DSM04_104433</name>
</gene>
<dbReference type="EMBL" id="QOVI01000004">
    <property type="protein sequence ID" value="RXG14324.1"/>
    <property type="molecule type" value="Genomic_DNA"/>
</dbReference>
<evidence type="ECO:0000259" key="1">
    <source>
        <dbReference type="Pfam" id="PF09722"/>
    </source>
</evidence>
<name>A0A4Q0NVQ0_9FLAO</name>
<dbReference type="AlphaFoldDB" id="A0A4Q0NVQ0"/>
<dbReference type="Pfam" id="PF09722">
    <property type="entry name" value="Xre_MbcA_ParS_C"/>
    <property type="match status" value="1"/>
</dbReference>
<dbReference type="InterPro" id="IPR024467">
    <property type="entry name" value="Xre/MbcA/ParS-like_toxin-bd"/>
</dbReference>
<feature type="domain" description="Antitoxin Xre/MbcA/ParS-like toxin-binding" evidence="1">
    <location>
        <begin position="88"/>
        <end position="136"/>
    </location>
</feature>
<protein>
    <submittedName>
        <fullName evidence="2">Putative toxin-antitoxin system antitoxin component (TIGR02293 family)</fullName>
    </submittedName>
</protein>
<proteinExistence type="predicted"/>
<evidence type="ECO:0000313" key="3">
    <source>
        <dbReference type="Proteomes" id="UP000289821"/>
    </source>
</evidence>
<dbReference type="RefSeq" id="WP_161567090.1">
    <property type="nucleotide sequence ID" value="NZ_QOVI01000004.1"/>
</dbReference>
<evidence type="ECO:0000313" key="2">
    <source>
        <dbReference type="EMBL" id="RXG14324.1"/>
    </source>
</evidence>
<dbReference type="Proteomes" id="UP000289821">
    <property type="component" value="Unassembled WGS sequence"/>
</dbReference>
<sequence length="139" mass="15635">MKSYKAIEESLKTATVNEAAVAYWRQETLPYQKAKRVLDFLEFNQEESAHFLDVNPSTISRWKSGNGTLSKLSSKMVYDVNEVIKKGIAVFGDEQNFLNWLEAPNYALGNVTPKEMIQDPNGLNYVDEALDALAWGAVV</sequence>
<reference evidence="2 3" key="1">
    <citation type="submission" date="2018-07" db="EMBL/GenBank/DDBJ databases">
        <title>Leeuwenhoekiella genomics.</title>
        <authorList>
            <person name="Tahon G."/>
            <person name="Willems A."/>
        </authorList>
    </citation>
    <scope>NUCLEOTIDE SEQUENCE [LARGE SCALE GENOMIC DNA]</scope>
    <source>
        <strain evidence="2 3">R-50232</strain>
    </source>
</reference>
<organism evidence="2 3">
    <name type="scientific">Leeuwenhoekiella aestuarii</name>
    <dbReference type="NCBI Taxonomy" id="2249426"/>
    <lineage>
        <taxon>Bacteria</taxon>
        <taxon>Pseudomonadati</taxon>
        <taxon>Bacteroidota</taxon>
        <taxon>Flavobacteriia</taxon>
        <taxon>Flavobacteriales</taxon>
        <taxon>Flavobacteriaceae</taxon>
        <taxon>Leeuwenhoekiella</taxon>
    </lineage>
</organism>
<dbReference type="InterPro" id="IPR011979">
    <property type="entry name" value="Antitox_Xre"/>
</dbReference>
<comment type="caution">
    <text evidence="2">The sequence shown here is derived from an EMBL/GenBank/DDBJ whole genome shotgun (WGS) entry which is preliminary data.</text>
</comment>
<keyword evidence="3" id="KW-1185">Reference proteome</keyword>
<accession>A0A4Q0NVQ0</accession>
<dbReference type="NCBIfam" id="TIGR02293">
    <property type="entry name" value="TAS_TIGR02293"/>
    <property type="match status" value="1"/>
</dbReference>